<dbReference type="RefSeq" id="WP_225978558.1">
    <property type="nucleotide sequence ID" value="NZ_BJFL01000023.1"/>
</dbReference>
<keyword evidence="3" id="KW-1185">Reference proteome</keyword>
<name>A0A4D4J6Q9_9PSEU</name>
<dbReference type="InterPro" id="IPR043917">
    <property type="entry name" value="DUF5753"/>
</dbReference>
<evidence type="ECO:0000259" key="1">
    <source>
        <dbReference type="Pfam" id="PF19054"/>
    </source>
</evidence>
<comment type="caution">
    <text evidence="2">The sequence shown here is derived from an EMBL/GenBank/DDBJ whole genome shotgun (WGS) entry which is preliminary data.</text>
</comment>
<evidence type="ECO:0000313" key="3">
    <source>
        <dbReference type="Proteomes" id="UP000298860"/>
    </source>
</evidence>
<reference evidence="3" key="1">
    <citation type="submission" date="2019-04" db="EMBL/GenBank/DDBJ databases">
        <title>Draft genome sequence of Pseudonocardiaceae bacterium SL3-2-4.</title>
        <authorList>
            <person name="Ningsih F."/>
            <person name="Yokota A."/>
            <person name="Sakai Y."/>
            <person name="Nanatani K."/>
            <person name="Yabe S."/>
            <person name="Oetari A."/>
            <person name="Sjamsuridzal W."/>
        </authorList>
    </citation>
    <scope>NUCLEOTIDE SEQUENCE [LARGE SCALE GENOMIC DNA]</scope>
    <source>
        <strain evidence="3">SL3-2-4</strain>
    </source>
</reference>
<organism evidence="2 3">
    <name type="scientific">Gandjariella thermophila</name>
    <dbReference type="NCBI Taxonomy" id="1931992"/>
    <lineage>
        <taxon>Bacteria</taxon>
        <taxon>Bacillati</taxon>
        <taxon>Actinomycetota</taxon>
        <taxon>Actinomycetes</taxon>
        <taxon>Pseudonocardiales</taxon>
        <taxon>Pseudonocardiaceae</taxon>
        <taxon>Gandjariella</taxon>
    </lineage>
</organism>
<dbReference type="EMBL" id="BJFL01000023">
    <property type="protein sequence ID" value="GDY32291.1"/>
    <property type="molecule type" value="Genomic_DNA"/>
</dbReference>
<dbReference type="AlphaFoldDB" id="A0A4D4J6Q9"/>
<sequence length="98" mass="11000">MFRQLRHLQKMSTEPNVVLRVVPREAVRQLVVASSFTLLKFPAQKRSVVYLEDVVGATYLQKVADVSQYSVVFGRLRETALSPEESEDLIATVAATYG</sequence>
<dbReference type="Proteomes" id="UP000298860">
    <property type="component" value="Unassembled WGS sequence"/>
</dbReference>
<proteinExistence type="predicted"/>
<evidence type="ECO:0000313" key="2">
    <source>
        <dbReference type="EMBL" id="GDY32291.1"/>
    </source>
</evidence>
<accession>A0A4D4J6Q9</accession>
<gene>
    <name evidence="2" type="ORF">GTS_39240</name>
</gene>
<protein>
    <recommendedName>
        <fullName evidence="1">DUF5753 domain-containing protein</fullName>
    </recommendedName>
</protein>
<feature type="domain" description="DUF5753" evidence="1">
    <location>
        <begin position="1"/>
        <end position="91"/>
    </location>
</feature>
<dbReference type="Pfam" id="PF19054">
    <property type="entry name" value="DUF5753"/>
    <property type="match status" value="1"/>
</dbReference>